<dbReference type="CDD" id="cd18787">
    <property type="entry name" value="SF2_C_DEAD"/>
    <property type="match status" value="1"/>
</dbReference>
<proteinExistence type="predicted"/>
<dbReference type="PANTHER" id="PTHR47958">
    <property type="entry name" value="ATP-DEPENDENT RNA HELICASE DBP3"/>
    <property type="match status" value="1"/>
</dbReference>
<accession>A0ABV2ARW1</accession>
<dbReference type="PROSITE" id="PS51194">
    <property type="entry name" value="HELICASE_CTER"/>
    <property type="match status" value="1"/>
</dbReference>
<dbReference type="InterPro" id="IPR001650">
    <property type="entry name" value="Helicase_C-like"/>
</dbReference>
<evidence type="ECO:0000313" key="3">
    <source>
        <dbReference type="Proteomes" id="UP001439008"/>
    </source>
</evidence>
<keyword evidence="3" id="KW-1185">Reference proteome</keyword>
<dbReference type="Gene3D" id="3.40.50.300">
    <property type="entry name" value="P-loop containing nucleotide triphosphate hydrolases"/>
    <property type="match status" value="2"/>
</dbReference>
<gene>
    <name evidence="2" type="ORF">MHBO_003794</name>
</gene>
<protein>
    <recommendedName>
        <fullName evidence="1">Helicase C-terminal domain-containing protein</fullName>
    </recommendedName>
</protein>
<dbReference type="SMART" id="SM00490">
    <property type="entry name" value="HELICc"/>
    <property type="match status" value="1"/>
</dbReference>
<name>A0ABV2ARW1_9EUKA</name>
<comment type="caution">
    <text evidence="2">The sequence shown here is derived from an EMBL/GenBank/DDBJ whole genome shotgun (WGS) entry which is preliminary data.</text>
</comment>
<evidence type="ECO:0000259" key="1">
    <source>
        <dbReference type="PROSITE" id="PS51194"/>
    </source>
</evidence>
<dbReference type="EMBL" id="JBDODL010002520">
    <property type="protein sequence ID" value="MES1922284.1"/>
    <property type="molecule type" value="Genomic_DNA"/>
</dbReference>
<dbReference type="InterPro" id="IPR027417">
    <property type="entry name" value="P-loop_NTPase"/>
</dbReference>
<dbReference type="Pfam" id="PF00271">
    <property type="entry name" value="Helicase_C"/>
    <property type="match status" value="1"/>
</dbReference>
<dbReference type="SUPFAM" id="SSF52540">
    <property type="entry name" value="P-loop containing nucleoside triphosphate hydrolases"/>
    <property type="match status" value="1"/>
</dbReference>
<feature type="domain" description="Helicase C-terminal" evidence="1">
    <location>
        <begin position="46"/>
        <end position="208"/>
    </location>
</feature>
<dbReference type="Proteomes" id="UP001439008">
    <property type="component" value="Unassembled WGS sequence"/>
</dbReference>
<organism evidence="2 3">
    <name type="scientific">Bonamia ostreae</name>
    <dbReference type="NCBI Taxonomy" id="126728"/>
    <lineage>
        <taxon>Eukaryota</taxon>
        <taxon>Sar</taxon>
        <taxon>Rhizaria</taxon>
        <taxon>Endomyxa</taxon>
        <taxon>Ascetosporea</taxon>
        <taxon>Haplosporida</taxon>
        <taxon>Bonamia</taxon>
    </lineage>
</organism>
<evidence type="ECO:0000313" key="2">
    <source>
        <dbReference type="EMBL" id="MES1922284.1"/>
    </source>
</evidence>
<reference evidence="2 3" key="1">
    <citation type="journal article" date="2024" name="BMC Biol.">
        <title>Comparative genomics of Ascetosporea gives new insight into the evolutionary basis for animal parasitism in Rhizaria.</title>
        <authorList>
            <person name="Hiltunen Thoren M."/>
            <person name="Onut-Brannstrom I."/>
            <person name="Alfjorden A."/>
            <person name="Peckova H."/>
            <person name="Swords F."/>
            <person name="Hooper C."/>
            <person name="Holzer A.S."/>
            <person name="Bass D."/>
            <person name="Burki F."/>
        </authorList>
    </citation>
    <scope>NUCLEOTIDE SEQUENCE [LARGE SCALE GENOMIC DNA]</scope>
    <source>
        <strain evidence="2">20-A016</strain>
    </source>
</reference>
<sequence>MDQIRPDRQTMMFSATFPREIQLLANENLENHIKIIVGRIGAANTNIRQVVEVLLNEDLKMEWLKIRLKKFIDFGPVLIFVSKIKDCEELTSKIRKMKIPCGLIHGDFDQRKREEVLKKFSTGNCKLLVATDVAARGLHIDNLKTVVNFDAPRNLETHINRVGRTGRAGKNGIAYTLLTPNNKKEASFIKANLIQSKQPVNSQLENLIKDKNVSETTNLKKGMQFTKESSNKNFRKRKAVTFEKSSLSKSAFSKGFIKSNGNK</sequence>